<sequence>MIQYTKLCFLANNLGSKWHTHCGISCSFAPTETFSSLATVRLAPDLEPRHKGTAVGKNTQLN</sequence>
<dbReference type="AlphaFoldDB" id="A0A0A9DJP9"/>
<name>A0A0A9DJP9_ARUDO</name>
<dbReference type="EMBL" id="GBRH01210987">
    <property type="protein sequence ID" value="JAD86908.1"/>
    <property type="molecule type" value="Transcribed_RNA"/>
</dbReference>
<proteinExistence type="predicted"/>
<reference evidence="1" key="1">
    <citation type="submission" date="2014-09" db="EMBL/GenBank/DDBJ databases">
        <authorList>
            <person name="Magalhaes I.L.F."/>
            <person name="Oliveira U."/>
            <person name="Santos F.R."/>
            <person name="Vidigal T.H.D.A."/>
            <person name="Brescovit A.D."/>
            <person name="Santos A.J."/>
        </authorList>
    </citation>
    <scope>NUCLEOTIDE SEQUENCE</scope>
    <source>
        <tissue evidence="1">Shoot tissue taken approximately 20 cm above the soil surface</tissue>
    </source>
</reference>
<accession>A0A0A9DJP9</accession>
<reference evidence="1" key="2">
    <citation type="journal article" date="2015" name="Data Brief">
        <title>Shoot transcriptome of the giant reed, Arundo donax.</title>
        <authorList>
            <person name="Barrero R.A."/>
            <person name="Guerrero F.D."/>
            <person name="Moolhuijzen P."/>
            <person name="Goolsby J.A."/>
            <person name="Tidwell J."/>
            <person name="Bellgard S.E."/>
            <person name="Bellgard M.I."/>
        </authorList>
    </citation>
    <scope>NUCLEOTIDE SEQUENCE</scope>
    <source>
        <tissue evidence="1">Shoot tissue taken approximately 20 cm above the soil surface</tissue>
    </source>
</reference>
<protein>
    <submittedName>
        <fullName evidence="1">Uncharacterized protein</fullName>
    </submittedName>
</protein>
<evidence type="ECO:0000313" key="1">
    <source>
        <dbReference type="EMBL" id="JAD86908.1"/>
    </source>
</evidence>
<organism evidence="1">
    <name type="scientific">Arundo donax</name>
    <name type="common">Giant reed</name>
    <name type="synonym">Donax arundinaceus</name>
    <dbReference type="NCBI Taxonomy" id="35708"/>
    <lineage>
        <taxon>Eukaryota</taxon>
        <taxon>Viridiplantae</taxon>
        <taxon>Streptophyta</taxon>
        <taxon>Embryophyta</taxon>
        <taxon>Tracheophyta</taxon>
        <taxon>Spermatophyta</taxon>
        <taxon>Magnoliopsida</taxon>
        <taxon>Liliopsida</taxon>
        <taxon>Poales</taxon>
        <taxon>Poaceae</taxon>
        <taxon>PACMAD clade</taxon>
        <taxon>Arundinoideae</taxon>
        <taxon>Arundineae</taxon>
        <taxon>Arundo</taxon>
    </lineage>
</organism>